<evidence type="ECO:0000313" key="2">
    <source>
        <dbReference type="EMBL" id="KAK8773945.1"/>
    </source>
</evidence>
<name>A0AAQ4EGN4_AMBAM</name>
<proteinExistence type="predicted"/>
<reference evidence="2 3" key="1">
    <citation type="journal article" date="2023" name="Arcadia Sci">
        <title>De novo assembly of a long-read Amblyomma americanum tick genome.</title>
        <authorList>
            <person name="Chou S."/>
            <person name="Poskanzer K.E."/>
            <person name="Rollins M."/>
            <person name="Thuy-Boun P.S."/>
        </authorList>
    </citation>
    <scope>NUCLEOTIDE SEQUENCE [LARGE SCALE GENOMIC DNA]</scope>
    <source>
        <strain evidence="2">F_SG_1</strain>
        <tissue evidence="2">Salivary glands</tissue>
    </source>
</reference>
<evidence type="ECO:0000256" key="1">
    <source>
        <dbReference type="SAM" id="SignalP"/>
    </source>
</evidence>
<feature type="non-terminal residue" evidence="2">
    <location>
        <position position="173"/>
    </location>
</feature>
<dbReference type="EMBL" id="JARKHS020016035">
    <property type="protein sequence ID" value="KAK8773945.1"/>
    <property type="molecule type" value="Genomic_DNA"/>
</dbReference>
<accession>A0AAQ4EGN4</accession>
<comment type="caution">
    <text evidence="2">The sequence shown here is derived from an EMBL/GenBank/DDBJ whole genome shotgun (WGS) entry which is preliminary data.</text>
</comment>
<dbReference type="AlphaFoldDB" id="A0AAQ4EGN4"/>
<gene>
    <name evidence="2" type="ORF">V5799_011521</name>
</gene>
<feature type="signal peptide" evidence="1">
    <location>
        <begin position="1"/>
        <end position="22"/>
    </location>
</feature>
<protein>
    <recommendedName>
        <fullName evidence="4">Secreted protein</fullName>
    </recommendedName>
</protein>
<evidence type="ECO:0008006" key="4">
    <source>
        <dbReference type="Google" id="ProtNLM"/>
    </source>
</evidence>
<dbReference type="Proteomes" id="UP001321473">
    <property type="component" value="Unassembled WGS sequence"/>
</dbReference>
<sequence>MKPWARNASTLAALLLLPLLQALCPRLAPDVISGKVIPCRYLCVKINFFELPSIILGTEKDGVLCSTLLLRRRGVCKNGGCIPFGTEEEIKPKGTFGKVILAIDKFTSGSFRKKAPEPGTPFGPIVTTATSIIGGGSGPTAEGTSETASNPITSAAAGVLAGKVSSAFQKLFS</sequence>
<organism evidence="2 3">
    <name type="scientific">Amblyomma americanum</name>
    <name type="common">Lone star tick</name>
    <dbReference type="NCBI Taxonomy" id="6943"/>
    <lineage>
        <taxon>Eukaryota</taxon>
        <taxon>Metazoa</taxon>
        <taxon>Ecdysozoa</taxon>
        <taxon>Arthropoda</taxon>
        <taxon>Chelicerata</taxon>
        <taxon>Arachnida</taxon>
        <taxon>Acari</taxon>
        <taxon>Parasitiformes</taxon>
        <taxon>Ixodida</taxon>
        <taxon>Ixodoidea</taxon>
        <taxon>Ixodidae</taxon>
        <taxon>Amblyomminae</taxon>
        <taxon>Amblyomma</taxon>
    </lineage>
</organism>
<keyword evidence="1" id="KW-0732">Signal</keyword>
<keyword evidence="3" id="KW-1185">Reference proteome</keyword>
<feature type="chain" id="PRO_5042900105" description="Secreted protein" evidence="1">
    <location>
        <begin position="23"/>
        <end position="173"/>
    </location>
</feature>
<evidence type="ECO:0000313" key="3">
    <source>
        <dbReference type="Proteomes" id="UP001321473"/>
    </source>
</evidence>